<protein>
    <submittedName>
        <fullName evidence="1">Uncharacterized protein</fullName>
    </submittedName>
</protein>
<dbReference type="EMBL" id="CAIIXF020000011">
    <property type="protein sequence ID" value="CAH1798620.1"/>
    <property type="molecule type" value="Genomic_DNA"/>
</dbReference>
<evidence type="ECO:0000313" key="1">
    <source>
        <dbReference type="EMBL" id="CAH1798620.1"/>
    </source>
</evidence>
<organism evidence="1 2">
    <name type="scientific">Owenia fusiformis</name>
    <name type="common">Polychaete worm</name>
    <dbReference type="NCBI Taxonomy" id="6347"/>
    <lineage>
        <taxon>Eukaryota</taxon>
        <taxon>Metazoa</taxon>
        <taxon>Spiralia</taxon>
        <taxon>Lophotrochozoa</taxon>
        <taxon>Annelida</taxon>
        <taxon>Polychaeta</taxon>
        <taxon>Sedentaria</taxon>
        <taxon>Canalipalpata</taxon>
        <taxon>Sabellida</taxon>
        <taxon>Oweniida</taxon>
        <taxon>Oweniidae</taxon>
        <taxon>Owenia</taxon>
    </lineage>
</organism>
<evidence type="ECO:0000313" key="2">
    <source>
        <dbReference type="Proteomes" id="UP000749559"/>
    </source>
</evidence>
<gene>
    <name evidence="1" type="ORF">OFUS_LOCUS22747</name>
</gene>
<dbReference type="OrthoDB" id="6062651at2759"/>
<keyword evidence="2" id="KW-1185">Reference proteome</keyword>
<dbReference type="InterPro" id="IPR004244">
    <property type="entry name" value="Transposase_22"/>
</dbReference>
<dbReference type="Proteomes" id="UP000749559">
    <property type="component" value="Unassembled WGS sequence"/>
</dbReference>
<dbReference type="PANTHER" id="PTHR11505">
    <property type="entry name" value="L1 TRANSPOSABLE ELEMENT-RELATED"/>
    <property type="match status" value="1"/>
</dbReference>
<dbReference type="Gene3D" id="3.30.70.1820">
    <property type="entry name" value="L1 transposable element, RRM domain"/>
    <property type="match status" value="1"/>
</dbReference>
<dbReference type="AlphaFoldDB" id="A0A8J1TD16"/>
<accession>A0A8J1TD16</accession>
<reference evidence="1" key="1">
    <citation type="submission" date="2022-03" db="EMBL/GenBank/DDBJ databases">
        <authorList>
            <person name="Martin C."/>
        </authorList>
    </citation>
    <scope>NUCLEOTIDE SEQUENCE</scope>
</reference>
<sequence>MTTRISQDKLNSLVTKEDYKAFKEEMKMDMRSVIEESMKESMATFTAELKEIKKENEMIKTDMNSMKANMAKMQEDIKLLTLENNHNNQYSRKGHLRILGIPDDGNNISEKCIEQVVIAVNKNMDGDCHLKEDDIEVAHRLPNLKHQEDKPRPMIVLFLSRKVRDNLLRKRKALKGKPLVIMEDLSPGNRSLLWRAKQHADSKDVWAHNGKVWATRLSDNRKIQLDILDNLDDKLRN</sequence>
<comment type="caution">
    <text evidence="1">The sequence shown here is derived from an EMBL/GenBank/DDBJ whole genome shotgun (WGS) entry which is preliminary data.</text>
</comment>
<name>A0A8J1TD16_OWEFU</name>
<proteinExistence type="predicted"/>